<dbReference type="Pfam" id="PF01608">
    <property type="entry name" value="I_LWEQ"/>
    <property type="match status" value="1"/>
</dbReference>
<dbReference type="Gene3D" id="1.20.120.230">
    <property type="entry name" value="Alpha-catenin/vinculin-like"/>
    <property type="match status" value="2"/>
</dbReference>
<organism evidence="4 5">
    <name type="scientific">Pavo cristatus</name>
    <name type="common">Indian peafowl</name>
    <name type="synonym">Blue peafowl</name>
    <dbReference type="NCBI Taxonomy" id="9049"/>
    <lineage>
        <taxon>Eukaryota</taxon>
        <taxon>Metazoa</taxon>
        <taxon>Chordata</taxon>
        <taxon>Craniata</taxon>
        <taxon>Vertebrata</taxon>
        <taxon>Euteleostomi</taxon>
        <taxon>Archelosauria</taxon>
        <taxon>Archosauria</taxon>
        <taxon>Dinosauria</taxon>
        <taxon>Saurischia</taxon>
        <taxon>Theropoda</taxon>
        <taxon>Coelurosauria</taxon>
        <taxon>Aves</taxon>
        <taxon>Neognathae</taxon>
        <taxon>Galloanserae</taxon>
        <taxon>Galliformes</taxon>
        <taxon>Phasianidae</taxon>
        <taxon>Phasianinae</taxon>
        <taxon>Pavo</taxon>
    </lineage>
</organism>
<dbReference type="SUPFAM" id="SSF47220">
    <property type="entry name" value="alpha-catenin/vinculin-like"/>
    <property type="match status" value="4"/>
</dbReference>
<dbReference type="GO" id="GO:0005925">
    <property type="term" value="C:focal adhesion"/>
    <property type="evidence" value="ECO:0007669"/>
    <property type="project" value="TreeGrafter"/>
</dbReference>
<dbReference type="SUPFAM" id="SSF109885">
    <property type="entry name" value="I/LWEQ domain"/>
    <property type="match status" value="1"/>
</dbReference>
<dbReference type="AlphaFoldDB" id="A0A8C9G2D6"/>
<dbReference type="Proteomes" id="UP000694428">
    <property type="component" value="Unplaced"/>
</dbReference>
<feature type="domain" description="I/LWEQ" evidence="3">
    <location>
        <begin position="852"/>
        <end position="1073"/>
    </location>
</feature>
<dbReference type="FunFam" id="1.20.120.230:FF:000009">
    <property type="entry name" value="Talin 2"/>
    <property type="match status" value="1"/>
</dbReference>
<dbReference type="InterPro" id="IPR054060">
    <property type="entry name" value="TLN1-like_RS"/>
</dbReference>
<dbReference type="InterPro" id="IPR035964">
    <property type="entry name" value="I/LWEQ_dom_sf"/>
</dbReference>
<proteinExistence type="predicted"/>
<evidence type="ECO:0000256" key="1">
    <source>
        <dbReference type="ARBA" id="ARBA00004496"/>
    </source>
</evidence>
<protein>
    <submittedName>
        <fullName evidence="4">Talin 2</fullName>
    </submittedName>
</protein>
<dbReference type="Pfam" id="PF21896">
    <property type="entry name" value="Talin_IBS2B"/>
    <property type="match status" value="1"/>
</dbReference>
<accession>A0A8C9G2D6</accession>
<dbReference type="InterPro" id="IPR002558">
    <property type="entry name" value="ILWEQ_dom"/>
</dbReference>
<dbReference type="GO" id="GO:0005886">
    <property type="term" value="C:plasma membrane"/>
    <property type="evidence" value="ECO:0007669"/>
    <property type="project" value="TreeGrafter"/>
</dbReference>
<sequence>IPQLVQGVRGSQAQAEDLSAQLALINSSQNFLQPGSKMVASAKAAVPTVTDQAAAMQLSQCAKNLATSLAELRTASQKAHEACGPMEIDSALNTVQTLKSELQDAKMAAVDGQLKPLPGETLEKCAQDLGSTSKAVGSSMAQLLTCAAQGNEHYTGVAARETAQALKTLAQAARGVAASTTDPVAAHAMLDSARDVMEGSAMLIQEAKQALAAPGDADSQQRLAQVAKAVSHSLNNCVNCLPGQKDVDVALKSIGESSKKLLVDLLPPSSKSFQEAQSELNQAAADLNQSAGEVVHATRGQSGELAAASGKFSDDFDEFLDAGIEMAGQAQTKEDQIQVIGNLKSISMASSKLLLAAKSLSVDPGAPNAKNLLAAAARAVTESINQLITLCTQQAPGQKECDNALRELETVKGMLDNPNEPVSDLSYFDCIEGVMENSKALGESMAGISQNAKTGDLLASHTHDAITEAAQLMKEAVDDIMVTLNEAASEVGMVGGMVDSITEAMSKLDESTPADPKGTFVDYQTTVVKYSKAIAITAQEMMTKSVTNPEELGGLASQMTNDYGHLALQGRMAAATAEPEEIGFQIKTRVQELGHGCIFLVQKAGALQICPTDSYTKRELIECARAVTEKVSLVLSALQAGNKGTQACITAASAVSGIIADLDTTIMFATAGTLNAENNESFADHRENILKTAKALVEDTKLLVSGAASSQDKLAQAAQSSANTITQLAEVVKLGAASLGSDDPETQVVLINAIKDVAKALSDLIGATKGAASKPADDPSMYQLKGAAKVMVTNVTSLLKTVKAVEDEATRGTRALEATIEYIKQELTVKNKITLHSMALKLLSSFPLISGTEWVDPEDPTVIAETELLGAAASIEAAAKKLEQLKPRAKPKVIDMLFERLISCVGPFMVASSSYAKIISEPFFQVGAIPANAADDGQWSQGLISAARMVAAATSNLCDAANASVQGHASEEKLISSAKQVAASTAQLLVACKVKADHDSEAMRRLQAAGNAVKRASDNLVRAAQKAAFGKAEDDDVVVKTKFVGGIAQVGTLVKNYSREKLSWRSSIQSEII</sequence>
<dbReference type="GO" id="GO:0030036">
    <property type="term" value="P:actin cytoskeleton organization"/>
    <property type="evidence" value="ECO:0007669"/>
    <property type="project" value="TreeGrafter"/>
</dbReference>
<dbReference type="InterPro" id="IPR036723">
    <property type="entry name" value="Alpha-catenin/vinculin-like_sf"/>
</dbReference>
<dbReference type="Gene3D" id="1.20.1410.10">
    <property type="entry name" value="I/LWEQ domain"/>
    <property type="match status" value="1"/>
</dbReference>
<dbReference type="FunFam" id="1.20.1420.10:FF:000002">
    <property type="entry name" value="Talin 2"/>
    <property type="match status" value="1"/>
</dbReference>
<dbReference type="Gene3D" id="1.20.1420.10">
    <property type="entry name" value="Talin, central domain"/>
    <property type="match status" value="4"/>
</dbReference>
<evidence type="ECO:0000259" key="3">
    <source>
        <dbReference type="PROSITE" id="PS50945"/>
    </source>
</evidence>
<dbReference type="SMART" id="SM00307">
    <property type="entry name" value="ILWEQ"/>
    <property type="match status" value="1"/>
</dbReference>
<name>A0A8C9G2D6_PAVCR</name>
<evidence type="ECO:0000313" key="5">
    <source>
        <dbReference type="Proteomes" id="UP000694428"/>
    </source>
</evidence>
<dbReference type="PANTHER" id="PTHR19981">
    <property type="entry name" value="TALIN"/>
    <property type="match status" value="1"/>
</dbReference>
<dbReference type="InterPro" id="IPR015009">
    <property type="entry name" value="Vinculin-bd_dom"/>
</dbReference>
<dbReference type="Pfam" id="PF21692">
    <property type="entry name" value="Talin_R4"/>
    <property type="match status" value="1"/>
</dbReference>
<comment type="subcellular location">
    <subcellularLocation>
        <location evidence="1">Cytoplasm</location>
    </subcellularLocation>
</comment>
<keyword evidence="2" id="KW-0963">Cytoplasm</keyword>
<dbReference type="GO" id="GO:0005178">
    <property type="term" value="F:integrin binding"/>
    <property type="evidence" value="ECO:0007669"/>
    <property type="project" value="TreeGrafter"/>
</dbReference>
<evidence type="ECO:0000313" key="4">
    <source>
        <dbReference type="Ensembl" id="ENSPSTP00000024078.1"/>
    </source>
</evidence>
<dbReference type="Pfam" id="PF08913">
    <property type="entry name" value="VBS"/>
    <property type="match status" value="1"/>
</dbReference>
<dbReference type="PROSITE" id="PS50945">
    <property type="entry name" value="I_LWEQ"/>
    <property type="match status" value="1"/>
</dbReference>
<dbReference type="InterPro" id="IPR049108">
    <property type="entry name" value="Talin_R4"/>
</dbReference>
<dbReference type="GO" id="GO:0005737">
    <property type="term" value="C:cytoplasm"/>
    <property type="evidence" value="ECO:0007669"/>
    <property type="project" value="UniProtKB-SubCell"/>
</dbReference>
<dbReference type="FunFam" id="1.20.1420.10:FF:000001">
    <property type="entry name" value="Talin 2"/>
    <property type="match status" value="1"/>
</dbReference>
<dbReference type="GO" id="GO:0098609">
    <property type="term" value="P:cell-cell adhesion"/>
    <property type="evidence" value="ECO:0007669"/>
    <property type="project" value="TreeGrafter"/>
</dbReference>
<dbReference type="Pfam" id="PF21865">
    <property type="entry name" value="TLN1-like_RS"/>
    <property type="match status" value="2"/>
</dbReference>
<keyword evidence="5" id="KW-1185">Reference proteome</keyword>
<dbReference type="FunFam" id="1.20.1420.10:FF:000006">
    <property type="entry name" value="Talin 2"/>
    <property type="match status" value="1"/>
</dbReference>
<dbReference type="FunFam" id="1.20.1410.10:FF:000001">
    <property type="entry name" value="Talin 2"/>
    <property type="match status" value="1"/>
</dbReference>
<dbReference type="PANTHER" id="PTHR19981:SF34">
    <property type="entry name" value="TALIN-2"/>
    <property type="match status" value="1"/>
</dbReference>
<dbReference type="InterPro" id="IPR054082">
    <property type="entry name" value="Talin_IBS2B"/>
</dbReference>
<reference evidence="4" key="2">
    <citation type="submission" date="2025-09" db="UniProtKB">
        <authorList>
            <consortium name="Ensembl"/>
        </authorList>
    </citation>
    <scope>IDENTIFICATION</scope>
</reference>
<reference evidence="4" key="1">
    <citation type="submission" date="2025-08" db="UniProtKB">
        <authorList>
            <consortium name="Ensembl"/>
        </authorList>
    </citation>
    <scope>IDENTIFICATION</scope>
</reference>
<evidence type="ECO:0000256" key="2">
    <source>
        <dbReference type="ARBA" id="ARBA00022490"/>
    </source>
</evidence>
<dbReference type="Ensembl" id="ENSPSTT00000025335.1">
    <property type="protein sequence ID" value="ENSPSTP00000024078.1"/>
    <property type="gene ID" value="ENSPSTG00000017713.1"/>
</dbReference>
<dbReference type="GO" id="GO:0051015">
    <property type="term" value="F:actin filament binding"/>
    <property type="evidence" value="ECO:0007669"/>
    <property type="project" value="InterPro"/>
</dbReference>